<keyword evidence="1" id="KW-0812">Transmembrane</keyword>
<sequence>MRLSLAFCYRLHRRLGLLLIVPLLAISGSGLVLIFFDQLRYSAEPYALDEPVQTALPPIELIETIQRTKPDMRLIRLYLPSSNRQTARVLVQGDHEKLFAFLHPGTGKIIRIRAASEKDWLDKLYQFHQGKWLGTIGQFLFSLCGGAVFLLWLFGLRLYKAISGKKKSMCYHRRIGFTLGGFLAAFTLCGALLNYAAPLQRWLKPAPDAPLFTRPQTVLSIQELLAIAKNIYPASSLERVYIDHPTQGVVMARYQDSGRIYLDRQNGQILQLEKPLSHWLDWLYPLHSGRMFDIFRYPVLLLFGLSLLVLALSGVIPIWRRRQTSNRVYLPALRQKINIDNRRTLKKRRFR</sequence>
<dbReference type="EMBL" id="CP157743">
    <property type="protein sequence ID" value="XBS22423.1"/>
    <property type="molecule type" value="Genomic_DNA"/>
</dbReference>
<feature type="transmembrane region" description="Helical" evidence="1">
    <location>
        <begin position="175"/>
        <end position="197"/>
    </location>
</feature>
<organism evidence="2 3">
    <name type="scientific">Methylomarinum roseum</name>
    <dbReference type="NCBI Taxonomy" id="3067653"/>
    <lineage>
        <taxon>Bacteria</taxon>
        <taxon>Pseudomonadati</taxon>
        <taxon>Pseudomonadota</taxon>
        <taxon>Gammaproteobacteria</taxon>
        <taxon>Methylococcales</taxon>
        <taxon>Methylococcaceae</taxon>
        <taxon>Methylomarinum</taxon>
    </lineage>
</organism>
<evidence type="ECO:0000256" key="1">
    <source>
        <dbReference type="SAM" id="Phobius"/>
    </source>
</evidence>
<dbReference type="Proteomes" id="UP001225378">
    <property type="component" value="Chromosome"/>
</dbReference>
<reference evidence="2 3" key="1">
    <citation type="journal article" date="2024" name="Microbiology">
        <title>Methylomarinum rosea sp. nov., a novel halophilic methanotrophic bacterium from the hypersaline Lake Elton.</title>
        <authorList>
            <person name="Suleimanov R.Z."/>
            <person name="Oshkin I.Y."/>
            <person name="Danilova O.V."/>
            <person name="Suzina N.E."/>
            <person name="Dedysh S.N."/>
        </authorList>
    </citation>
    <scope>NUCLEOTIDE SEQUENCE [LARGE SCALE GENOMIC DNA]</scope>
    <source>
        <strain evidence="2 3">Ch1-1</strain>
    </source>
</reference>
<dbReference type="KEGG" id="mech:Q9L42_009920"/>
<accession>A0AAU7NZK1</accession>
<feature type="transmembrane region" description="Helical" evidence="1">
    <location>
        <begin position="132"/>
        <end position="154"/>
    </location>
</feature>
<name>A0AAU7NZK1_9GAMM</name>
<dbReference type="Pfam" id="PF03929">
    <property type="entry name" value="PepSY_TM"/>
    <property type="match status" value="1"/>
</dbReference>
<feature type="transmembrane region" description="Helical" evidence="1">
    <location>
        <begin position="15"/>
        <end position="36"/>
    </location>
</feature>
<dbReference type="RefSeq" id="WP_305908593.1">
    <property type="nucleotide sequence ID" value="NZ_CP157743.1"/>
</dbReference>
<gene>
    <name evidence="2" type="ORF">Q9L42_009920</name>
</gene>
<dbReference type="PANTHER" id="PTHR34219">
    <property type="entry name" value="IRON-REGULATED INNER MEMBRANE PROTEIN-RELATED"/>
    <property type="match status" value="1"/>
</dbReference>
<feature type="transmembrane region" description="Helical" evidence="1">
    <location>
        <begin position="294"/>
        <end position="319"/>
    </location>
</feature>
<dbReference type="InterPro" id="IPR005625">
    <property type="entry name" value="PepSY-ass_TM"/>
</dbReference>
<evidence type="ECO:0000313" key="2">
    <source>
        <dbReference type="EMBL" id="XBS22423.1"/>
    </source>
</evidence>
<evidence type="ECO:0000313" key="3">
    <source>
        <dbReference type="Proteomes" id="UP001225378"/>
    </source>
</evidence>
<protein>
    <submittedName>
        <fullName evidence="2">PepSY domain-containing protein</fullName>
    </submittedName>
</protein>
<keyword evidence="1" id="KW-1133">Transmembrane helix</keyword>
<dbReference type="AlphaFoldDB" id="A0AAU7NZK1"/>
<proteinExistence type="predicted"/>
<keyword evidence="3" id="KW-1185">Reference proteome</keyword>
<keyword evidence="1" id="KW-0472">Membrane</keyword>